<evidence type="ECO:0000313" key="1">
    <source>
        <dbReference type="EMBL" id="TWV95693.1"/>
    </source>
</evidence>
<dbReference type="AlphaFoldDB" id="A0A5C6LLR0"/>
<protein>
    <submittedName>
        <fullName evidence="1">Uncharacterized protein</fullName>
    </submittedName>
</protein>
<dbReference type="Proteomes" id="UP000318815">
    <property type="component" value="Unassembled WGS sequence"/>
</dbReference>
<sequence length="105" mass="12511">MSILYCYYHGEYDERPLWRCRISLAGQDRTERQVYPEYFVRFTQPEVVIDESRTAEPVKEKGNWEIPVSFTMEASATRIGYPIYEDAENIHGVNYWQICRYKGSL</sequence>
<evidence type="ECO:0000313" key="2">
    <source>
        <dbReference type="Proteomes" id="UP000318815"/>
    </source>
</evidence>
<organism evidence="1 2">
    <name type="scientific">Chitinophaga pinensis</name>
    <dbReference type="NCBI Taxonomy" id="79329"/>
    <lineage>
        <taxon>Bacteria</taxon>
        <taxon>Pseudomonadati</taxon>
        <taxon>Bacteroidota</taxon>
        <taxon>Chitinophagia</taxon>
        <taxon>Chitinophagales</taxon>
        <taxon>Chitinophagaceae</taxon>
        <taxon>Chitinophaga</taxon>
    </lineage>
</organism>
<accession>A0A5C6LLR0</accession>
<proteinExistence type="predicted"/>
<keyword evidence="2" id="KW-1185">Reference proteome</keyword>
<name>A0A5C6LLR0_9BACT</name>
<gene>
    <name evidence="1" type="ORF">FEF09_23965</name>
</gene>
<dbReference type="RefSeq" id="WP_146307447.1">
    <property type="nucleotide sequence ID" value="NZ_VOHS01000037.1"/>
</dbReference>
<dbReference type="EMBL" id="VOHS01000037">
    <property type="protein sequence ID" value="TWV95693.1"/>
    <property type="molecule type" value="Genomic_DNA"/>
</dbReference>
<reference evidence="1 2" key="1">
    <citation type="submission" date="2019-08" db="EMBL/GenBank/DDBJ databases">
        <title>Whole genome sequencing of chitin degrading bacteria Chitinophaga pinensis YS16.</title>
        <authorList>
            <person name="Singh R.P."/>
            <person name="Manchanda G."/>
            <person name="Maurya I.K."/>
            <person name="Joshi N.K."/>
            <person name="Srivastava A.K."/>
        </authorList>
    </citation>
    <scope>NUCLEOTIDE SEQUENCE [LARGE SCALE GENOMIC DNA]</scope>
    <source>
        <strain evidence="1 2">YS-16</strain>
    </source>
</reference>
<comment type="caution">
    <text evidence="1">The sequence shown here is derived from an EMBL/GenBank/DDBJ whole genome shotgun (WGS) entry which is preliminary data.</text>
</comment>